<dbReference type="EMBL" id="JOKZ01000404">
    <property type="protein sequence ID" value="KKO98602.1"/>
    <property type="molecule type" value="Genomic_DNA"/>
</dbReference>
<dbReference type="AlphaFoldDB" id="A0A0F9XD71"/>
<accession>A0A0F9XD71</accession>
<proteinExistence type="predicted"/>
<organism evidence="1 2">
    <name type="scientific">Trichoderma harzianum</name>
    <name type="common">Hypocrea lixii</name>
    <dbReference type="NCBI Taxonomy" id="5544"/>
    <lineage>
        <taxon>Eukaryota</taxon>
        <taxon>Fungi</taxon>
        <taxon>Dikarya</taxon>
        <taxon>Ascomycota</taxon>
        <taxon>Pezizomycotina</taxon>
        <taxon>Sordariomycetes</taxon>
        <taxon>Hypocreomycetidae</taxon>
        <taxon>Hypocreales</taxon>
        <taxon>Hypocreaceae</taxon>
        <taxon>Trichoderma</taxon>
    </lineage>
</organism>
<comment type="caution">
    <text evidence="1">The sequence shown here is derived from an EMBL/GenBank/DDBJ whole genome shotgun (WGS) entry which is preliminary data.</text>
</comment>
<sequence>MPTVRLLPRRSEGPLGKFLKECPRVNFLGFTLNVEDADSEHREFDSMETDEFGLPAFQRRQEARKARSKPIPAAGAKEVDQVAMFESTGGLRGNFYNTRPEPQMSE</sequence>
<gene>
    <name evidence="1" type="ORF">THAR02_09301</name>
</gene>
<dbReference type="Proteomes" id="UP000034112">
    <property type="component" value="Unassembled WGS sequence"/>
</dbReference>
<reference evidence="2" key="1">
    <citation type="journal article" date="2015" name="Genome Announc.">
        <title>Draft whole-genome sequence of the biocontrol agent Trichoderma harzianum T6776.</title>
        <authorList>
            <person name="Baroncelli R."/>
            <person name="Piaggeschi G."/>
            <person name="Fiorini L."/>
            <person name="Bertolini E."/>
            <person name="Zapparata A."/>
            <person name="Pe M.E."/>
            <person name="Sarrocco S."/>
            <person name="Vannacci G."/>
        </authorList>
    </citation>
    <scope>NUCLEOTIDE SEQUENCE [LARGE SCALE GENOMIC DNA]</scope>
    <source>
        <strain evidence="2">T6776</strain>
    </source>
</reference>
<name>A0A0F9XD71_TRIHA</name>
<evidence type="ECO:0000313" key="1">
    <source>
        <dbReference type="EMBL" id="KKO98602.1"/>
    </source>
</evidence>
<protein>
    <submittedName>
        <fullName evidence="1">Uncharacterized protein</fullName>
    </submittedName>
</protein>
<dbReference type="OrthoDB" id="5244662at2759"/>
<evidence type="ECO:0000313" key="2">
    <source>
        <dbReference type="Proteomes" id="UP000034112"/>
    </source>
</evidence>